<reference evidence="3" key="2">
    <citation type="journal article" date="2008" name="Nucleic Acids Res.">
        <title>The rice annotation project database (RAP-DB): 2008 update.</title>
        <authorList>
            <consortium name="The rice annotation project (RAP)"/>
        </authorList>
    </citation>
    <scope>GENOME REANNOTATION</scope>
    <source>
        <strain evidence="3">cv. Nipponbare</strain>
    </source>
</reference>
<feature type="region of interest" description="Disordered" evidence="1">
    <location>
        <begin position="1"/>
        <end position="88"/>
    </location>
</feature>
<sequence>MPMAADAWRAVGRRRGEAGGGTHRAEHRRAPLGLPDLEAAAGFAATRRRSSERDGDGGGGARGGMAAARHDDLDDDDDISSRRRPQRCHSFLVDSLVSSVGERADLTEAEVAVEIGGGKKPSDDGDGGGST</sequence>
<organism evidence="2 3">
    <name type="scientific">Oryza sativa subsp. japonica</name>
    <name type="common">Rice</name>
    <dbReference type="NCBI Taxonomy" id="39947"/>
    <lineage>
        <taxon>Eukaryota</taxon>
        <taxon>Viridiplantae</taxon>
        <taxon>Streptophyta</taxon>
        <taxon>Embryophyta</taxon>
        <taxon>Tracheophyta</taxon>
        <taxon>Spermatophyta</taxon>
        <taxon>Magnoliopsida</taxon>
        <taxon>Liliopsida</taxon>
        <taxon>Poales</taxon>
        <taxon>Poaceae</taxon>
        <taxon>BOP clade</taxon>
        <taxon>Oryzoideae</taxon>
        <taxon>Oryzeae</taxon>
        <taxon>Oryzinae</taxon>
        <taxon>Oryza</taxon>
        <taxon>Oryza sativa</taxon>
    </lineage>
</organism>
<evidence type="ECO:0000256" key="1">
    <source>
        <dbReference type="SAM" id="MobiDB-lite"/>
    </source>
</evidence>
<accession>Q6YTS6</accession>
<dbReference type="EMBL" id="AP005918">
    <property type="protein sequence ID" value="BAD10715.1"/>
    <property type="molecule type" value="Genomic_DNA"/>
</dbReference>
<reference evidence="3" key="1">
    <citation type="journal article" date="2005" name="Nature">
        <title>The map-based sequence of the rice genome.</title>
        <authorList>
            <consortium name="International rice genome sequencing project (IRGSP)"/>
            <person name="Matsumoto T."/>
            <person name="Wu J."/>
            <person name="Kanamori H."/>
            <person name="Katayose Y."/>
            <person name="Fujisawa M."/>
            <person name="Namiki N."/>
            <person name="Mizuno H."/>
            <person name="Yamamoto K."/>
            <person name="Antonio B.A."/>
            <person name="Baba T."/>
            <person name="Sakata K."/>
            <person name="Nagamura Y."/>
            <person name="Aoki H."/>
            <person name="Arikawa K."/>
            <person name="Arita K."/>
            <person name="Bito T."/>
            <person name="Chiden Y."/>
            <person name="Fujitsuka N."/>
            <person name="Fukunaka R."/>
            <person name="Hamada M."/>
            <person name="Harada C."/>
            <person name="Hayashi A."/>
            <person name="Hijishita S."/>
            <person name="Honda M."/>
            <person name="Hosokawa S."/>
            <person name="Ichikawa Y."/>
            <person name="Idonuma A."/>
            <person name="Iijima M."/>
            <person name="Ikeda M."/>
            <person name="Ikeno M."/>
            <person name="Ito K."/>
            <person name="Ito S."/>
            <person name="Ito T."/>
            <person name="Ito Y."/>
            <person name="Ito Y."/>
            <person name="Iwabuchi A."/>
            <person name="Kamiya K."/>
            <person name="Karasawa W."/>
            <person name="Kurita K."/>
            <person name="Katagiri S."/>
            <person name="Kikuta A."/>
            <person name="Kobayashi H."/>
            <person name="Kobayashi N."/>
            <person name="Machita K."/>
            <person name="Maehara T."/>
            <person name="Masukawa M."/>
            <person name="Mizubayashi T."/>
            <person name="Mukai Y."/>
            <person name="Nagasaki H."/>
            <person name="Nagata Y."/>
            <person name="Naito S."/>
            <person name="Nakashima M."/>
            <person name="Nakama Y."/>
            <person name="Nakamichi Y."/>
            <person name="Nakamura M."/>
            <person name="Meguro A."/>
            <person name="Negishi M."/>
            <person name="Ohta I."/>
            <person name="Ohta T."/>
            <person name="Okamoto M."/>
            <person name="Ono N."/>
            <person name="Saji S."/>
            <person name="Sakaguchi M."/>
            <person name="Sakai K."/>
            <person name="Shibata M."/>
            <person name="Shimokawa T."/>
            <person name="Song J."/>
            <person name="Takazaki Y."/>
            <person name="Terasawa K."/>
            <person name="Tsugane M."/>
            <person name="Tsuji K."/>
            <person name="Ueda S."/>
            <person name="Waki K."/>
            <person name="Yamagata H."/>
            <person name="Yamamoto M."/>
            <person name="Yamamoto S."/>
            <person name="Yamane H."/>
            <person name="Yoshiki S."/>
            <person name="Yoshihara R."/>
            <person name="Yukawa K."/>
            <person name="Zhong H."/>
            <person name="Yano M."/>
            <person name="Yuan Q."/>
            <person name="Ouyang S."/>
            <person name="Liu J."/>
            <person name="Jones K.M."/>
            <person name="Gansberger K."/>
            <person name="Moffat K."/>
            <person name="Hill J."/>
            <person name="Bera J."/>
            <person name="Fadrosh D."/>
            <person name="Jin S."/>
            <person name="Johri S."/>
            <person name="Kim M."/>
            <person name="Overton L."/>
            <person name="Reardon M."/>
            <person name="Tsitrin T."/>
            <person name="Vuong H."/>
            <person name="Weaver B."/>
            <person name="Ciecko A."/>
            <person name="Tallon L."/>
            <person name="Jackson J."/>
            <person name="Pai G."/>
            <person name="Aken S.V."/>
            <person name="Utterback T."/>
            <person name="Reidmuller S."/>
            <person name="Feldblyum T."/>
            <person name="Hsiao J."/>
            <person name="Zismann V."/>
            <person name="Iobst S."/>
            <person name="de Vazeille A.R."/>
            <person name="Buell C.R."/>
            <person name="Ying K."/>
            <person name="Li Y."/>
            <person name="Lu T."/>
            <person name="Huang Y."/>
            <person name="Zhao Q."/>
            <person name="Feng Q."/>
            <person name="Zhang L."/>
            <person name="Zhu J."/>
            <person name="Weng Q."/>
            <person name="Mu J."/>
            <person name="Lu Y."/>
            <person name="Fan D."/>
            <person name="Liu Y."/>
            <person name="Guan J."/>
            <person name="Zhang Y."/>
            <person name="Yu S."/>
            <person name="Liu X."/>
            <person name="Zhang Y."/>
            <person name="Hong G."/>
            <person name="Han B."/>
            <person name="Choisne N."/>
            <person name="Demange N."/>
            <person name="Orjeda G."/>
            <person name="Samain S."/>
            <person name="Cattolico L."/>
            <person name="Pelletier E."/>
            <person name="Couloux A."/>
            <person name="Segurens B."/>
            <person name="Wincker P."/>
            <person name="D'Hont A."/>
            <person name="Scarpelli C."/>
            <person name="Weissenbach J."/>
            <person name="Salanoubat M."/>
            <person name="Quetier F."/>
            <person name="Yu Y."/>
            <person name="Kim H.R."/>
            <person name="Rambo T."/>
            <person name="Currie J."/>
            <person name="Collura K."/>
            <person name="Luo M."/>
            <person name="Yang T."/>
            <person name="Ammiraju J.S.S."/>
            <person name="Engler F."/>
            <person name="Soderlund C."/>
            <person name="Wing R.A."/>
            <person name="Palmer L.E."/>
            <person name="de la Bastide M."/>
            <person name="Spiegel L."/>
            <person name="Nascimento L."/>
            <person name="Zutavern T."/>
            <person name="O'Shaughnessy A."/>
            <person name="Dike S."/>
            <person name="Dedhia N."/>
            <person name="Preston R."/>
            <person name="Balija V."/>
            <person name="McCombie W.R."/>
            <person name="Chow T."/>
            <person name="Chen H."/>
            <person name="Chung M."/>
            <person name="Chen C."/>
            <person name="Shaw J."/>
            <person name="Wu H."/>
            <person name="Hsiao K."/>
            <person name="Chao Y."/>
            <person name="Chu M."/>
            <person name="Cheng C."/>
            <person name="Hour A."/>
            <person name="Lee P."/>
            <person name="Lin S."/>
            <person name="Lin Y."/>
            <person name="Liou J."/>
            <person name="Liu S."/>
            <person name="Hsing Y."/>
            <person name="Raghuvanshi S."/>
            <person name="Mohanty A."/>
            <person name="Bharti A.K."/>
            <person name="Gaur A."/>
            <person name="Gupta V."/>
            <person name="Kumar D."/>
            <person name="Ravi V."/>
            <person name="Vij S."/>
            <person name="Kapur A."/>
            <person name="Khurana P."/>
            <person name="Khurana P."/>
            <person name="Khurana J.P."/>
            <person name="Tyagi A.K."/>
            <person name="Gaikwad K."/>
            <person name="Singh A."/>
            <person name="Dalal V."/>
            <person name="Srivastava S."/>
            <person name="Dixit A."/>
            <person name="Pal A.K."/>
            <person name="Ghazi I.A."/>
            <person name="Yadav M."/>
            <person name="Pandit A."/>
            <person name="Bhargava A."/>
            <person name="Sureshbabu K."/>
            <person name="Batra K."/>
            <person name="Sharma T.R."/>
            <person name="Mohapatra T."/>
            <person name="Singh N.K."/>
            <person name="Messing J."/>
            <person name="Nelson A.B."/>
            <person name="Fuks G."/>
            <person name="Kavchok S."/>
            <person name="Keizer G."/>
            <person name="Linton E."/>
            <person name="Llaca V."/>
            <person name="Song R."/>
            <person name="Tanyolac B."/>
            <person name="Young S."/>
            <person name="Ho-Il K."/>
            <person name="Hahn J.H."/>
            <person name="Sangsakoo G."/>
            <person name="Vanavichit A."/>
            <person name="de Mattos Luiz.A.T."/>
            <person name="Zimmer P.D."/>
            <person name="Malone G."/>
            <person name="Dellagostin O."/>
            <person name="de Oliveira A.C."/>
            <person name="Bevan M."/>
            <person name="Bancroft I."/>
            <person name="Minx P."/>
            <person name="Cordum H."/>
            <person name="Wilson R."/>
            <person name="Cheng Z."/>
            <person name="Jin W."/>
            <person name="Jiang J."/>
            <person name="Leong S.A."/>
            <person name="Iwama H."/>
            <person name="Gojobori T."/>
            <person name="Itoh T."/>
            <person name="Niimura Y."/>
            <person name="Fujii Y."/>
            <person name="Habara T."/>
            <person name="Sakai H."/>
            <person name="Sato Y."/>
            <person name="Wilson G."/>
            <person name="Kumar K."/>
            <person name="McCouch S."/>
            <person name="Juretic N."/>
            <person name="Hoen D."/>
            <person name="Wright S."/>
            <person name="Bruskiewich R."/>
            <person name="Bureau T."/>
            <person name="Miyao A."/>
            <person name="Hirochika H."/>
            <person name="Nishikawa T."/>
            <person name="Kadowaki K."/>
            <person name="Sugiura M."/>
            <person name="Burr B."/>
            <person name="Sasaki T."/>
        </authorList>
    </citation>
    <scope>NUCLEOTIDE SEQUENCE [LARGE SCALE GENOMIC DNA]</scope>
    <source>
        <strain evidence="3">cv. Nipponbare</strain>
    </source>
</reference>
<name>Q6YTS6_ORYSJ</name>
<protein>
    <submittedName>
        <fullName evidence="2">Uncharacterized protein</fullName>
    </submittedName>
</protein>
<dbReference type="Proteomes" id="UP000000763">
    <property type="component" value="Chromosome 8"/>
</dbReference>
<gene>
    <name evidence="2" type="primary">P0419H09.25</name>
</gene>
<evidence type="ECO:0000313" key="3">
    <source>
        <dbReference type="Proteomes" id="UP000000763"/>
    </source>
</evidence>
<proteinExistence type="predicted"/>
<evidence type="ECO:0000313" key="2">
    <source>
        <dbReference type="EMBL" id="BAD10715.1"/>
    </source>
</evidence>
<feature type="region of interest" description="Disordered" evidence="1">
    <location>
        <begin position="112"/>
        <end position="131"/>
    </location>
</feature>
<dbReference type="AlphaFoldDB" id="Q6YTS6"/>